<evidence type="ECO:0000313" key="3">
    <source>
        <dbReference type="Proteomes" id="UP000001312"/>
    </source>
</evidence>
<dbReference type="AlphaFoldDB" id="A7EGF6"/>
<sequence length="120" mass="13835">MALMYSWYLRDECKNKHVITGNFIVDSSIIFCLPLGTIIVAVWMQQNIERQVLEQAMTVHQCRRKSSFEYIKVFTNDAQGPKSDEFNSLLPCAKKCEVISAEADENRRRKVEVALNNECS</sequence>
<keyword evidence="1" id="KW-1133">Transmembrane helix</keyword>
<proteinExistence type="predicted"/>
<protein>
    <submittedName>
        <fullName evidence="2">Uncharacterized protein</fullName>
    </submittedName>
</protein>
<dbReference type="HOGENOM" id="CLU_2051048_0_0_1"/>
<evidence type="ECO:0000313" key="2">
    <source>
        <dbReference type="EMBL" id="EDO01922.1"/>
    </source>
</evidence>
<name>A7EGF6_SCLS1</name>
<dbReference type="RefSeq" id="XP_001594590.1">
    <property type="nucleotide sequence ID" value="XM_001594540.1"/>
</dbReference>
<keyword evidence="1" id="KW-0472">Membrane</keyword>
<organism evidence="2 3">
    <name type="scientific">Sclerotinia sclerotiorum (strain ATCC 18683 / 1980 / Ss-1)</name>
    <name type="common">White mold</name>
    <name type="synonym">Whetzelinia sclerotiorum</name>
    <dbReference type="NCBI Taxonomy" id="665079"/>
    <lineage>
        <taxon>Eukaryota</taxon>
        <taxon>Fungi</taxon>
        <taxon>Dikarya</taxon>
        <taxon>Ascomycota</taxon>
        <taxon>Pezizomycotina</taxon>
        <taxon>Leotiomycetes</taxon>
        <taxon>Helotiales</taxon>
        <taxon>Sclerotiniaceae</taxon>
        <taxon>Sclerotinia</taxon>
    </lineage>
</organism>
<dbReference type="KEGG" id="ssl:SS1G_04397"/>
<dbReference type="InParanoid" id="A7EGF6"/>
<feature type="transmembrane region" description="Helical" evidence="1">
    <location>
        <begin position="21"/>
        <end position="44"/>
    </location>
</feature>
<gene>
    <name evidence="2" type="ORF">SS1G_04397</name>
</gene>
<keyword evidence="1" id="KW-0812">Transmembrane</keyword>
<accession>A7EGF6</accession>
<dbReference type="GeneID" id="5491191"/>
<evidence type="ECO:0000256" key="1">
    <source>
        <dbReference type="SAM" id="Phobius"/>
    </source>
</evidence>
<dbReference type="EMBL" id="CH476625">
    <property type="protein sequence ID" value="EDO01922.1"/>
    <property type="molecule type" value="Genomic_DNA"/>
</dbReference>
<keyword evidence="3" id="KW-1185">Reference proteome</keyword>
<dbReference type="Proteomes" id="UP000001312">
    <property type="component" value="Unassembled WGS sequence"/>
</dbReference>
<reference evidence="3" key="1">
    <citation type="journal article" date="2011" name="PLoS Genet.">
        <title>Genomic analysis of the necrotrophic fungal pathogens Sclerotinia sclerotiorum and Botrytis cinerea.</title>
        <authorList>
            <person name="Amselem J."/>
            <person name="Cuomo C.A."/>
            <person name="van Kan J.A."/>
            <person name="Viaud M."/>
            <person name="Benito E.P."/>
            <person name="Couloux A."/>
            <person name="Coutinho P.M."/>
            <person name="de Vries R.P."/>
            <person name="Dyer P.S."/>
            <person name="Fillinger S."/>
            <person name="Fournier E."/>
            <person name="Gout L."/>
            <person name="Hahn M."/>
            <person name="Kohn L."/>
            <person name="Lapalu N."/>
            <person name="Plummer K.M."/>
            <person name="Pradier J.M."/>
            <person name="Quevillon E."/>
            <person name="Sharon A."/>
            <person name="Simon A."/>
            <person name="ten Have A."/>
            <person name="Tudzynski B."/>
            <person name="Tudzynski P."/>
            <person name="Wincker P."/>
            <person name="Andrew M."/>
            <person name="Anthouard V."/>
            <person name="Beever R.E."/>
            <person name="Beffa R."/>
            <person name="Benoit I."/>
            <person name="Bouzid O."/>
            <person name="Brault B."/>
            <person name="Chen Z."/>
            <person name="Choquer M."/>
            <person name="Collemare J."/>
            <person name="Cotton P."/>
            <person name="Danchin E.G."/>
            <person name="Da Silva C."/>
            <person name="Gautier A."/>
            <person name="Giraud C."/>
            <person name="Giraud T."/>
            <person name="Gonzalez C."/>
            <person name="Grossetete S."/>
            <person name="Guldener U."/>
            <person name="Henrissat B."/>
            <person name="Howlett B.J."/>
            <person name="Kodira C."/>
            <person name="Kretschmer M."/>
            <person name="Lappartient A."/>
            <person name="Leroch M."/>
            <person name="Levis C."/>
            <person name="Mauceli E."/>
            <person name="Neuveglise C."/>
            <person name="Oeser B."/>
            <person name="Pearson M."/>
            <person name="Poulain J."/>
            <person name="Poussereau N."/>
            <person name="Quesneville H."/>
            <person name="Rascle C."/>
            <person name="Schumacher J."/>
            <person name="Segurens B."/>
            <person name="Sexton A."/>
            <person name="Silva E."/>
            <person name="Sirven C."/>
            <person name="Soanes D.M."/>
            <person name="Talbot N.J."/>
            <person name="Templeton M."/>
            <person name="Yandava C."/>
            <person name="Yarden O."/>
            <person name="Zeng Q."/>
            <person name="Rollins J.A."/>
            <person name="Lebrun M.H."/>
            <person name="Dickman M."/>
        </authorList>
    </citation>
    <scope>NUCLEOTIDE SEQUENCE [LARGE SCALE GENOMIC DNA]</scope>
    <source>
        <strain evidence="3">ATCC 18683 / 1980 / Ss-1</strain>
    </source>
</reference>